<evidence type="ECO:0000256" key="1">
    <source>
        <dbReference type="SAM" id="MobiDB-lite"/>
    </source>
</evidence>
<name>A0A0J1FKI7_9FIRM</name>
<proteinExistence type="predicted"/>
<keyword evidence="2" id="KW-0472">Membrane</keyword>
<evidence type="ECO:0000313" key="4">
    <source>
        <dbReference type="Proteomes" id="UP000036356"/>
    </source>
</evidence>
<dbReference type="RefSeq" id="WP_053006526.1">
    <property type="nucleotide sequence ID" value="NZ_LDZY01000018.1"/>
</dbReference>
<feature type="region of interest" description="Disordered" evidence="1">
    <location>
        <begin position="38"/>
        <end position="78"/>
    </location>
</feature>
<keyword evidence="4" id="KW-1185">Reference proteome</keyword>
<dbReference type="Proteomes" id="UP000036356">
    <property type="component" value="Unassembled WGS sequence"/>
</dbReference>
<evidence type="ECO:0000313" key="3">
    <source>
        <dbReference type="EMBL" id="KLU63999.1"/>
    </source>
</evidence>
<comment type="caution">
    <text evidence="3">The sequence shown here is derived from an EMBL/GenBank/DDBJ whole genome shotgun (WGS) entry which is preliminary data.</text>
</comment>
<evidence type="ECO:0000256" key="2">
    <source>
        <dbReference type="SAM" id="Phobius"/>
    </source>
</evidence>
<organism evidence="3 4">
    <name type="scientific">Desulfosporosinus acididurans</name>
    <dbReference type="NCBI Taxonomy" id="476652"/>
    <lineage>
        <taxon>Bacteria</taxon>
        <taxon>Bacillati</taxon>
        <taxon>Bacillota</taxon>
        <taxon>Clostridia</taxon>
        <taxon>Eubacteriales</taxon>
        <taxon>Desulfitobacteriaceae</taxon>
        <taxon>Desulfosporosinus</taxon>
    </lineage>
</organism>
<feature type="transmembrane region" description="Helical" evidence="2">
    <location>
        <begin position="16"/>
        <end position="33"/>
    </location>
</feature>
<gene>
    <name evidence="3" type="ORF">DEAC_c39930</name>
</gene>
<dbReference type="STRING" id="476652.DEAC_c39930"/>
<keyword evidence="2" id="KW-1133">Transmembrane helix</keyword>
<keyword evidence="2" id="KW-0812">Transmembrane</keyword>
<accession>A0A0J1FKI7</accession>
<dbReference type="PATRIC" id="fig|476652.3.peg.4232"/>
<dbReference type="EMBL" id="LDZY01000018">
    <property type="protein sequence ID" value="KLU63999.1"/>
    <property type="molecule type" value="Genomic_DNA"/>
</dbReference>
<dbReference type="AlphaFoldDB" id="A0A0J1FKI7"/>
<sequence>MSKIPGFRSNTRWKKIVAIIGYLVIIAIIYSAITGNTNSSSTTAPPKQGASTSTPTTSPTKQSPTKSQAPTAPATPALTAKSLGAGTFTIGQQITPGRYTVTTPSGSGNFVVSDQSGMPVVNEVLGDSGVSKVVAALPDGGKIEISSLNKVDFNPYQPPSIGNSPTKTDLCAGSFIVGTDIPQGRYVASVIGSGSGNFVIEDQSGMPKTNEILGGDMGVKNVTVDLSNSDTIQISSLNDVQFVPSN</sequence>
<protein>
    <submittedName>
        <fullName evidence="3">Uncharacterized protein</fullName>
    </submittedName>
</protein>
<reference evidence="3 4" key="1">
    <citation type="submission" date="2015-06" db="EMBL/GenBank/DDBJ databases">
        <title>Draft genome of the moderately acidophilic sulfate reducer Candidatus Desulfosporosinus acididurans strain M1.</title>
        <authorList>
            <person name="Poehlein A."/>
            <person name="Petzsch P."/>
            <person name="Johnson B.D."/>
            <person name="Schloemann M."/>
            <person name="Daniel R."/>
            <person name="Muehling M."/>
        </authorList>
    </citation>
    <scope>NUCLEOTIDE SEQUENCE [LARGE SCALE GENOMIC DNA]</scope>
    <source>
        <strain evidence="3 4">M1</strain>
    </source>
</reference>
<feature type="compositionally biased region" description="Low complexity" evidence="1">
    <location>
        <begin position="51"/>
        <end position="78"/>
    </location>
</feature>